<evidence type="ECO:0000313" key="2">
    <source>
        <dbReference type="EMBL" id="AYU80076.1"/>
    </source>
</evidence>
<dbReference type="OrthoDB" id="267912at2759"/>
<dbReference type="VEuPathDB" id="TriTrypDB:LdBPK_271760.1"/>
<gene>
    <name evidence="2" type="ORF">LdCL_270024800</name>
</gene>
<dbReference type="EMBL" id="CP029526">
    <property type="protein sequence ID" value="AYU80076.1"/>
    <property type="molecule type" value="Genomic_DNA"/>
</dbReference>
<proteinExistence type="predicted"/>
<feature type="compositionally biased region" description="Low complexity" evidence="1">
    <location>
        <begin position="47"/>
        <end position="59"/>
    </location>
</feature>
<feature type="region of interest" description="Disordered" evidence="1">
    <location>
        <begin position="159"/>
        <end position="205"/>
    </location>
</feature>
<sequence>MPGRLKAAPSEVAFTRHFILSPHRRQPVHCHARHSPVRTPYPPYTQPSSDAAPGGSSSSHLHQRHHYHDPFTHHSADGSPTKCRATLSVLAPPTPAADAAHARHIKHVPCSRAHCLHSAADASAQQQQGPSEAQALTLRSRRWATDGAAVEDRTLEAELARHRRGPQLPPPSSPLLDSPSRTATPTADITHFDASPSRPLPSRRPASRLQRLLRKLEAEAHRTGCTVTDAADGQRNTVELYQALFLQALADSAAWERHARVLEASAQASAKREAHLKRQLRHLRRSVELLVAYVKGSERVMDALGRGTACGTGASTQTERAAPDGTPPMSPGALAASAAAAETMMDVASSSPWSPTSLSAVSELVRGSFGRSLNLVYDISGSDSRHGEDDAAVRKMDGRSHAAVVKGPGDLHELDGFHSESLAPAHKAVEAPWDQPSWDGSGDDVGTGVHTRYRASAAWGDKDRGDAAQRLRRGGTEAFETGTPWSRTLPAAIRASGMAHRESTPSLLHRGASAQATAVLEGGSSLHATSPSPLSSLLGHAATMNAAMETESVTHESAPLAAAAAPQVAPTSAAQSLLELLRSRDTSTRGTAALGQGLADTSLGTISKATPQSAAAHQNDDHEVTVAEATHSHSSSDVAHLNRAVPARALSSFSSASRPPLTPSCSSIPRQSSGPKGEALPSHPASLPSLVPSSPPRPYSHSLAPSSPQMSRVGGSGGSNRAPPGIEAAAAAPIAVAELVHTSSPAVLSFPPHQTFTNLAATHQRDGSVAAQPDDGPAYSSNDWEFLETANFADSFGASSSSSPTRRLDEARGGHHRLASSDSSSDTNGDKMTDERDELANGDGYTEWRTQLEAHLNHEWVSGM</sequence>
<accession>A0A3Q8IDF6</accession>
<dbReference type="VEuPathDB" id="TriTrypDB:LDHU3_27.2710"/>
<protein>
    <submittedName>
        <fullName evidence="2">Uncharacterized protein</fullName>
    </submittedName>
</protein>
<name>A0A3Q8IDF6_LEIDO</name>
<feature type="region of interest" description="Disordered" evidence="1">
    <location>
        <begin position="652"/>
        <end position="725"/>
    </location>
</feature>
<feature type="compositionally biased region" description="Basic residues" evidence="1">
    <location>
        <begin position="25"/>
        <end position="36"/>
    </location>
</feature>
<feature type="compositionally biased region" description="Low complexity" evidence="1">
    <location>
        <begin position="680"/>
        <end position="692"/>
    </location>
</feature>
<keyword evidence="3" id="KW-1185">Reference proteome</keyword>
<feature type="region of interest" description="Disordered" evidence="1">
    <location>
        <begin position="796"/>
        <end position="844"/>
    </location>
</feature>
<feature type="region of interest" description="Disordered" evidence="1">
    <location>
        <begin position="25"/>
        <end position="63"/>
    </location>
</feature>
<evidence type="ECO:0000256" key="1">
    <source>
        <dbReference type="SAM" id="MobiDB-lite"/>
    </source>
</evidence>
<feature type="compositionally biased region" description="Polar residues" evidence="1">
    <location>
        <begin position="663"/>
        <end position="674"/>
    </location>
</feature>
<dbReference type="AlphaFoldDB" id="A0A3Q8IDF6"/>
<organism evidence="2 3">
    <name type="scientific">Leishmania donovani</name>
    <dbReference type="NCBI Taxonomy" id="5661"/>
    <lineage>
        <taxon>Eukaryota</taxon>
        <taxon>Discoba</taxon>
        <taxon>Euglenozoa</taxon>
        <taxon>Kinetoplastea</taxon>
        <taxon>Metakinetoplastina</taxon>
        <taxon>Trypanosomatida</taxon>
        <taxon>Trypanosomatidae</taxon>
        <taxon>Leishmaniinae</taxon>
        <taxon>Leishmania</taxon>
    </lineage>
</organism>
<feature type="region of interest" description="Disordered" evidence="1">
    <location>
        <begin position="309"/>
        <end position="328"/>
    </location>
</feature>
<dbReference type="VEuPathDB" id="TriTrypDB:LdCL_270024800"/>
<evidence type="ECO:0000313" key="3">
    <source>
        <dbReference type="Proteomes" id="UP000274082"/>
    </source>
</evidence>
<reference evidence="2 3" key="1">
    <citation type="journal article" date="2018" name="Sci. Rep.">
        <title>A complete Leishmania donovani reference genome identifies novel genetic variations associated with virulence.</title>
        <authorList>
            <person name="Lypaczewski P."/>
            <person name="Hoshizaki J."/>
            <person name="Zhang W.-W."/>
            <person name="McCall L.-I."/>
            <person name="Torcivia-Rodriguez J."/>
            <person name="Simonyan V."/>
            <person name="Kaur A."/>
            <person name="Dewar K."/>
            <person name="Matlashewski G."/>
        </authorList>
    </citation>
    <scope>NUCLEOTIDE SEQUENCE [LARGE SCALE GENOMIC DNA]</scope>
    <source>
        <strain evidence="2 3">LdCL</strain>
    </source>
</reference>
<dbReference type="Proteomes" id="UP000274082">
    <property type="component" value="Chromosome 27"/>
</dbReference>